<keyword evidence="2" id="KW-1185">Reference proteome</keyword>
<comment type="caution">
    <text evidence="1">The sequence shown here is derived from an EMBL/GenBank/DDBJ whole genome shotgun (WGS) entry which is preliminary data.</text>
</comment>
<dbReference type="EMBL" id="JBHTBH010000001">
    <property type="protein sequence ID" value="MFC7326803.1"/>
    <property type="molecule type" value="Genomic_DNA"/>
</dbReference>
<dbReference type="RefSeq" id="WP_379868712.1">
    <property type="nucleotide sequence ID" value="NZ_JBHTBH010000001.1"/>
</dbReference>
<sequence length="128" mass="13613">MADPISVAVAAAIAGKVAESLTDAGKRLLAALRQRVQDKLKDDPNGLLALLAATQDPENPDRHVELAEIVEAAEAADPAFRTEVRELWDQVRAETTGSGPVRNTIRGDVRDGSTVVQAGHINGDINLR</sequence>
<protein>
    <submittedName>
        <fullName evidence="1">Uncharacterized protein</fullName>
    </submittedName>
</protein>
<evidence type="ECO:0000313" key="1">
    <source>
        <dbReference type="EMBL" id="MFC7326803.1"/>
    </source>
</evidence>
<organism evidence="1 2">
    <name type="scientific">Marinactinospora rubrisoli</name>
    <dbReference type="NCBI Taxonomy" id="2715399"/>
    <lineage>
        <taxon>Bacteria</taxon>
        <taxon>Bacillati</taxon>
        <taxon>Actinomycetota</taxon>
        <taxon>Actinomycetes</taxon>
        <taxon>Streptosporangiales</taxon>
        <taxon>Nocardiopsidaceae</taxon>
        <taxon>Marinactinospora</taxon>
    </lineage>
</organism>
<name>A0ABW2KC10_9ACTN</name>
<evidence type="ECO:0000313" key="2">
    <source>
        <dbReference type="Proteomes" id="UP001596540"/>
    </source>
</evidence>
<proteinExistence type="predicted"/>
<gene>
    <name evidence="1" type="ORF">ACFQRF_03525</name>
</gene>
<reference evidence="2" key="1">
    <citation type="journal article" date="2019" name="Int. J. Syst. Evol. Microbiol.">
        <title>The Global Catalogue of Microorganisms (GCM) 10K type strain sequencing project: providing services to taxonomists for standard genome sequencing and annotation.</title>
        <authorList>
            <consortium name="The Broad Institute Genomics Platform"/>
            <consortium name="The Broad Institute Genome Sequencing Center for Infectious Disease"/>
            <person name="Wu L."/>
            <person name="Ma J."/>
        </authorList>
    </citation>
    <scope>NUCLEOTIDE SEQUENCE [LARGE SCALE GENOMIC DNA]</scope>
    <source>
        <strain evidence="2">CGMCC 4.7382</strain>
    </source>
</reference>
<dbReference type="Proteomes" id="UP001596540">
    <property type="component" value="Unassembled WGS sequence"/>
</dbReference>
<accession>A0ABW2KC10</accession>